<evidence type="ECO:0000256" key="7">
    <source>
        <dbReference type="ARBA" id="ARBA00022918"/>
    </source>
</evidence>
<dbReference type="FunFam" id="3.30.70.270:FF:000020">
    <property type="entry name" value="Transposon Tf2-6 polyprotein-like Protein"/>
    <property type="match status" value="1"/>
</dbReference>
<evidence type="ECO:0000256" key="8">
    <source>
        <dbReference type="SAM" id="MobiDB-lite"/>
    </source>
</evidence>
<organism evidence="11">
    <name type="scientific">Fagus sylvatica</name>
    <name type="common">Beechnut</name>
    <dbReference type="NCBI Taxonomy" id="28930"/>
    <lineage>
        <taxon>Eukaryota</taxon>
        <taxon>Viridiplantae</taxon>
        <taxon>Streptophyta</taxon>
        <taxon>Embryophyta</taxon>
        <taxon>Tracheophyta</taxon>
        <taxon>Spermatophyta</taxon>
        <taxon>Magnoliopsida</taxon>
        <taxon>eudicotyledons</taxon>
        <taxon>Gunneridae</taxon>
        <taxon>Pentapetalae</taxon>
        <taxon>rosids</taxon>
        <taxon>fabids</taxon>
        <taxon>Fagales</taxon>
        <taxon>Fagaceae</taxon>
        <taxon>Fagus</taxon>
    </lineage>
</organism>
<keyword evidence="7" id="KW-0695">RNA-directed DNA polymerase</keyword>
<name>A0A2N9EGK1_FAGSY</name>
<dbReference type="SUPFAM" id="SSF56672">
    <property type="entry name" value="DNA/RNA polymerases"/>
    <property type="match status" value="1"/>
</dbReference>
<evidence type="ECO:0000256" key="2">
    <source>
        <dbReference type="ARBA" id="ARBA00022679"/>
    </source>
</evidence>
<dbReference type="PANTHER" id="PTHR24559">
    <property type="entry name" value="TRANSPOSON TY3-I GAG-POL POLYPROTEIN"/>
    <property type="match status" value="1"/>
</dbReference>
<dbReference type="GO" id="GO:0008233">
    <property type="term" value="F:peptidase activity"/>
    <property type="evidence" value="ECO:0007669"/>
    <property type="project" value="UniProtKB-KW"/>
</dbReference>
<keyword evidence="4" id="KW-0540">Nuclease</keyword>
<feature type="region of interest" description="Disordered" evidence="8">
    <location>
        <begin position="55"/>
        <end position="90"/>
    </location>
</feature>
<dbReference type="Pfam" id="PF03732">
    <property type="entry name" value="Retrotrans_gag"/>
    <property type="match status" value="1"/>
</dbReference>
<keyword evidence="5" id="KW-0255">Endonuclease</keyword>
<dbReference type="GO" id="GO:0006508">
    <property type="term" value="P:proteolysis"/>
    <property type="evidence" value="ECO:0007669"/>
    <property type="project" value="UniProtKB-KW"/>
</dbReference>
<dbReference type="InterPro" id="IPR005162">
    <property type="entry name" value="Retrotrans_gag_dom"/>
</dbReference>
<evidence type="ECO:0008006" key="12">
    <source>
        <dbReference type="Google" id="ProtNLM"/>
    </source>
</evidence>
<accession>A0A2N9EGK1</accession>
<reference evidence="11" key="1">
    <citation type="submission" date="2018-02" db="EMBL/GenBank/DDBJ databases">
        <authorList>
            <person name="Cohen D.B."/>
            <person name="Kent A.D."/>
        </authorList>
    </citation>
    <scope>NUCLEOTIDE SEQUENCE</scope>
</reference>
<feature type="domain" description="Retrotransposon gag" evidence="10">
    <location>
        <begin position="134"/>
        <end position="223"/>
    </location>
</feature>
<dbReference type="InterPro" id="IPR053134">
    <property type="entry name" value="RNA-dir_DNA_polymerase"/>
</dbReference>
<evidence type="ECO:0000256" key="5">
    <source>
        <dbReference type="ARBA" id="ARBA00022759"/>
    </source>
</evidence>
<dbReference type="AlphaFoldDB" id="A0A2N9EGK1"/>
<feature type="compositionally biased region" description="Polar residues" evidence="8">
    <location>
        <begin position="58"/>
        <end position="70"/>
    </location>
</feature>
<dbReference type="PANTHER" id="PTHR24559:SF450">
    <property type="entry name" value="RNA-DIRECTED DNA POLYMERASE HOMOLOG"/>
    <property type="match status" value="1"/>
</dbReference>
<sequence length="470" mass="53608">MASTRSTMPKDRFSALDISTHSLHCKLEEYHEEISGVRDGIIALTEAVAQLNRDRSTHNNLNENNDGRSVNRNHGGFNGNNNEGNNGVNHDGIQPRFSWLDFPRFNGDDPMGGIYKADQFFRYQGTIAQEKVLLASFHLQDDALQWYKWYARSQPNVSWEEFIQALCVRFGPSDYEDFDEALSRLHQTNKVCEYQGQFERLAVRVQDWPEKALVGCYIEGLKEDIRAEVKLFRPTTLLHATVGEHESESNETAKEEANETTLKPEISLHTLTGADTLDTMTVKKKDGSWRFCVDYKALNHVMIKDRYPIPVIDELLDELHGVAYFTKLDLKSGYHQIRVRPEDVHKTAFRTHDSHYESLVMPFGLTNAPATFQSLMNDIFRTALRSPHSVTPDPSKINCMQSWPQPQNTTTLRGFLGLTGYYRKFIQNYGIIAAPLTQLLKKDGFKWSDAATEAFQRLKLAMVQAPVLGP</sequence>
<dbReference type="EMBL" id="OIVN01000069">
    <property type="protein sequence ID" value="SPC73679.1"/>
    <property type="molecule type" value="Genomic_DNA"/>
</dbReference>
<keyword evidence="3" id="KW-0548">Nucleotidyltransferase</keyword>
<dbReference type="Pfam" id="PF00078">
    <property type="entry name" value="RVT_1"/>
    <property type="match status" value="1"/>
</dbReference>
<dbReference type="Gene3D" id="3.10.10.10">
    <property type="entry name" value="HIV Type 1 Reverse Transcriptase, subunit A, domain 1"/>
    <property type="match status" value="1"/>
</dbReference>
<evidence type="ECO:0000256" key="1">
    <source>
        <dbReference type="ARBA" id="ARBA00022670"/>
    </source>
</evidence>
<evidence type="ECO:0000256" key="6">
    <source>
        <dbReference type="ARBA" id="ARBA00022801"/>
    </source>
</evidence>
<evidence type="ECO:0000313" key="11">
    <source>
        <dbReference type="EMBL" id="SPC73679.1"/>
    </source>
</evidence>
<protein>
    <recommendedName>
        <fullName evidence="12">Reverse transcriptase domain-containing protein</fullName>
    </recommendedName>
</protein>
<evidence type="ECO:0000259" key="10">
    <source>
        <dbReference type="Pfam" id="PF03732"/>
    </source>
</evidence>
<feature type="compositionally biased region" description="Low complexity" evidence="8">
    <location>
        <begin position="72"/>
        <end position="89"/>
    </location>
</feature>
<dbReference type="Gene3D" id="3.30.70.270">
    <property type="match status" value="2"/>
</dbReference>
<dbReference type="InterPro" id="IPR000477">
    <property type="entry name" value="RT_dom"/>
</dbReference>
<gene>
    <name evidence="11" type="ORF">FSB_LOCUS1561</name>
</gene>
<dbReference type="GO" id="GO:0003964">
    <property type="term" value="F:RNA-directed DNA polymerase activity"/>
    <property type="evidence" value="ECO:0007669"/>
    <property type="project" value="UniProtKB-KW"/>
</dbReference>
<evidence type="ECO:0000256" key="4">
    <source>
        <dbReference type="ARBA" id="ARBA00022722"/>
    </source>
</evidence>
<dbReference type="InterPro" id="IPR043128">
    <property type="entry name" value="Rev_trsase/Diguanyl_cyclase"/>
</dbReference>
<feature type="domain" description="Reverse transcriptase" evidence="9">
    <location>
        <begin position="282"/>
        <end position="384"/>
    </location>
</feature>
<dbReference type="InterPro" id="IPR043502">
    <property type="entry name" value="DNA/RNA_pol_sf"/>
</dbReference>
<dbReference type="FunFam" id="3.10.10.10:FF:000007">
    <property type="entry name" value="Retrovirus-related Pol polyprotein from transposon 17.6-like Protein"/>
    <property type="match status" value="1"/>
</dbReference>
<dbReference type="GO" id="GO:0004519">
    <property type="term" value="F:endonuclease activity"/>
    <property type="evidence" value="ECO:0007669"/>
    <property type="project" value="UniProtKB-KW"/>
</dbReference>
<proteinExistence type="predicted"/>
<dbReference type="CDD" id="cd01647">
    <property type="entry name" value="RT_LTR"/>
    <property type="match status" value="1"/>
</dbReference>
<evidence type="ECO:0000259" key="9">
    <source>
        <dbReference type="Pfam" id="PF00078"/>
    </source>
</evidence>
<evidence type="ECO:0000256" key="3">
    <source>
        <dbReference type="ARBA" id="ARBA00022695"/>
    </source>
</evidence>
<keyword evidence="1" id="KW-0645">Protease</keyword>
<keyword evidence="2" id="KW-0808">Transferase</keyword>
<keyword evidence="6" id="KW-0378">Hydrolase</keyword>